<dbReference type="EMBL" id="JJOA01000035">
    <property type="protein sequence ID" value="KEA55837.1"/>
    <property type="molecule type" value="Genomic_DNA"/>
</dbReference>
<dbReference type="SUPFAM" id="SSF53098">
    <property type="entry name" value="Ribonuclease H-like"/>
    <property type="match status" value="1"/>
</dbReference>
<sequence length="83" mass="9555">MELNLRIKPRKRLVRQVPQPLAVPCAANQVWSMGFMHDQLANGRSIRLFNVIDDFNRKTRTTCSASRLIGCGLTIMTARTWPW</sequence>
<accession>A0A071M552</accession>
<organism evidence="1">
    <name type="scientific">Burkholderia cenocepacia</name>
    <dbReference type="NCBI Taxonomy" id="95486"/>
    <lineage>
        <taxon>Bacteria</taxon>
        <taxon>Pseudomonadati</taxon>
        <taxon>Pseudomonadota</taxon>
        <taxon>Betaproteobacteria</taxon>
        <taxon>Burkholderiales</taxon>
        <taxon>Burkholderiaceae</taxon>
        <taxon>Burkholderia</taxon>
        <taxon>Burkholderia cepacia complex</taxon>
    </lineage>
</organism>
<dbReference type="AlphaFoldDB" id="A0A071M552"/>
<dbReference type="PANTHER" id="PTHR47515:SF2">
    <property type="entry name" value="INTEGRASE CORE DOMAIN PROTEIN"/>
    <property type="match status" value="1"/>
</dbReference>
<comment type="caution">
    <text evidence="1">The sequence shown here is derived from an EMBL/GenBank/DDBJ whole genome shotgun (WGS) entry which is preliminary data.</text>
</comment>
<proteinExistence type="predicted"/>
<dbReference type="PANTHER" id="PTHR47515">
    <property type="entry name" value="LOW CALCIUM RESPONSE LOCUS PROTEIN T"/>
    <property type="match status" value="1"/>
</dbReference>
<evidence type="ECO:0000313" key="1">
    <source>
        <dbReference type="EMBL" id="KEA55837.1"/>
    </source>
</evidence>
<evidence type="ECO:0008006" key="2">
    <source>
        <dbReference type="Google" id="ProtNLM"/>
    </source>
</evidence>
<reference evidence="1" key="1">
    <citation type="submission" date="2014-04" db="EMBL/GenBank/DDBJ databases">
        <title>In planta biocontrol of soil-borne Fusarium wilt of banana through a plant endophytic bacterium, Burkholderia cenocepacia 869T2.</title>
        <authorList>
            <person name="Ho Y.-N."/>
            <person name="Chiang H.-M."/>
            <person name="Chao C.-P."/>
            <person name="Su C.-C."/>
            <person name="Hsu H.-F."/>
            <person name="Guo C.-T."/>
            <person name="Hsieh J.-L."/>
            <person name="Huang C.-C."/>
        </authorList>
    </citation>
    <scope>NUCLEOTIDE SEQUENCE [LARGE SCALE GENOMIC DNA]</scope>
    <source>
        <strain evidence="1">869T2</strain>
    </source>
</reference>
<protein>
    <recommendedName>
        <fullName evidence="2">Transposase</fullName>
    </recommendedName>
</protein>
<name>A0A071M552_9BURK</name>
<dbReference type="InterPro" id="IPR012337">
    <property type="entry name" value="RNaseH-like_sf"/>
</dbReference>
<gene>
    <name evidence="1" type="ORF">DT99_30610</name>
</gene>